<dbReference type="PROSITE" id="PS51450">
    <property type="entry name" value="LRR"/>
    <property type="match status" value="1"/>
</dbReference>
<feature type="domain" description="Leucine-rich repeat-containing N-terminal plant-type" evidence="15">
    <location>
        <begin position="1811"/>
        <end position="1845"/>
    </location>
</feature>
<dbReference type="FunFam" id="3.80.10.10:FF:000041">
    <property type="entry name" value="LRR receptor-like serine/threonine-protein kinase ERECTA"/>
    <property type="match status" value="4"/>
</dbReference>
<evidence type="ECO:0000259" key="15">
    <source>
        <dbReference type="Pfam" id="PF08263"/>
    </source>
</evidence>
<dbReference type="InterPro" id="IPR050647">
    <property type="entry name" value="Plant_LRR-RLKs"/>
</dbReference>
<keyword evidence="6" id="KW-0732">Signal</keyword>
<comment type="subcellular location">
    <subcellularLocation>
        <location evidence="1">Cell membrane</location>
    </subcellularLocation>
</comment>
<keyword evidence="4" id="KW-0433">Leucine-rich repeat</keyword>
<protein>
    <recommendedName>
        <fullName evidence="15">Leucine-rich repeat-containing N-terminal plant-type domain-containing protein</fullName>
    </recommendedName>
</protein>
<keyword evidence="12" id="KW-0675">Receptor</keyword>
<evidence type="ECO:0000256" key="6">
    <source>
        <dbReference type="ARBA" id="ARBA00022729"/>
    </source>
</evidence>
<evidence type="ECO:0000256" key="5">
    <source>
        <dbReference type="ARBA" id="ARBA00022692"/>
    </source>
</evidence>
<feature type="transmembrane region" description="Helical" evidence="14">
    <location>
        <begin position="21"/>
        <end position="43"/>
    </location>
</feature>
<keyword evidence="5 14" id="KW-0812">Transmembrane</keyword>
<evidence type="ECO:0000256" key="11">
    <source>
        <dbReference type="ARBA" id="ARBA00023136"/>
    </source>
</evidence>
<dbReference type="Pfam" id="PF08263">
    <property type="entry name" value="LRRNT_2"/>
    <property type="match status" value="4"/>
</dbReference>
<evidence type="ECO:0000256" key="3">
    <source>
        <dbReference type="ARBA" id="ARBA00022475"/>
    </source>
</evidence>
<keyword evidence="10 14" id="KW-1133">Transmembrane helix</keyword>
<dbReference type="Pfam" id="PF13855">
    <property type="entry name" value="LRR_8"/>
    <property type="match status" value="5"/>
</dbReference>
<keyword evidence="7" id="KW-0677">Repeat</keyword>
<feature type="domain" description="Leucine-rich repeat-containing N-terminal plant-type" evidence="15">
    <location>
        <begin position="604"/>
        <end position="638"/>
    </location>
</feature>
<evidence type="ECO:0000256" key="4">
    <source>
        <dbReference type="ARBA" id="ARBA00022614"/>
    </source>
</evidence>
<dbReference type="SMART" id="SM00369">
    <property type="entry name" value="LRR_TYP"/>
    <property type="match status" value="23"/>
</dbReference>
<comment type="similarity">
    <text evidence="2">Belongs to the RLP family.</text>
</comment>
<dbReference type="SMART" id="SM00365">
    <property type="entry name" value="LRR_SD22"/>
    <property type="match status" value="12"/>
</dbReference>
<dbReference type="FunFam" id="3.80.10.10:FF:000213">
    <property type="entry name" value="Tyrosine-sulfated glycopeptide receptor 1"/>
    <property type="match status" value="4"/>
</dbReference>
<reference evidence="16" key="1">
    <citation type="submission" date="2022-02" db="EMBL/GenBank/DDBJ databases">
        <authorList>
            <person name="Henning P.M."/>
            <person name="McCubbin A.G."/>
            <person name="Shore J.S."/>
        </authorList>
    </citation>
    <scope>NUCLEOTIDE SEQUENCE</scope>
    <source>
        <strain evidence="16">F60SS</strain>
        <tissue evidence="16">Leaves</tissue>
    </source>
</reference>
<dbReference type="OrthoDB" id="1740823at2759"/>
<evidence type="ECO:0000256" key="10">
    <source>
        <dbReference type="ARBA" id="ARBA00022989"/>
    </source>
</evidence>
<organism evidence="16 17">
    <name type="scientific">Turnera subulata</name>
    <dbReference type="NCBI Taxonomy" id="218843"/>
    <lineage>
        <taxon>Eukaryota</taxon>
        <taxon>Viridiplantae</taxon>
        <taxon>Streptophyta</taxon>
        <taxon>Embryophyta</taxon>
        <taxon>Tracheophyta</taxon>
        <taxon>Spermatophyta</taxon>
        <taxon>Magnoliopsida</taxon>
        <taxon>eudicotyledons</taxon>
        <taxon>Gunneridae</taxon>
        <taxon>Pentapetalae</taxon>
        <taxon>rosids</taxon>
        <taxon>fabids</taxon>
        <taxon>Malpighiales</taxon>
        <taxon>Passifloraceae</taxon>
        <taxon>Turnera</taxon>
    </lineage>
</organism>
<evidence type="ECO:0000256" key="14">
    <source>
        <dbReference type="SAM" id="Phobius"/>
    </source>
</evidence>
<dbReference type="GO" id="GO:0005886">
    <property type="term" value="C:plasma membrane"/>
    <property type="evidence" value="ECO:0007669"/>
    <property type="project" value="UniProtKB-SubCell"/>
</dbReference>
<dbReference type="InterPro" id="IPR003591">
    <property type="entry name" value="Leu-rich_rpt_typical-subtyp"/>
</dbReference>
<evidence type="ECO:0000256" key="12">
    <source>
        <dbReference type="ARBA" id="ARBA00023170"/>
    </source>
</evidence>
<evidence type="ECO:0000313" key="17">
    <source>
        <dbReference type="Proteomes" id="UP001141552"/>
    </source>
</evidence>
<dbReference type="PANTHER" id="PTHR48056">
    <property type="entry name" value="LRR RECEPTOR-LIKE SERINE/THREONINE-PROTEIN KINASE-RELATED"/>
    <property type="match status" value="1"/>
</dbReference>
<evidence type="ECO:0000256" key="8">
    <source>
        <dbReference type="ARBA" id="ARBA00022741"/>
    </source>
</evidence>
<evidence type="ECO:0000256" key="2">
    <source>
        <dbReference type="ARBA" id="ARBA00009592"/>
    </source>
</evidence>
<evidence type="ECO:0000256" key="9">
    <source>
        <dbReference type="ARBA" id="ARBA00022840"/>
    </source>
</evidence>
<keyword evidence="8" id="KW-0547">Nucleotide-binding</keyword>
<evidence type="ECO:0000256" key="1">
    <source>
        <dbReference type="ARBA" id="ARBA00004236"/>
    </source>
</evidence>
<keyword evidence="13" id="KW-0325">Glycoprotein</keyword>
<keyword evidence="3" id="KW-1003">Cell membrane</keyword>
<dbReference type="GO" id="GO:0005524">
    <property type="term" value="F:ATP binding"/>
    <property type="evidence" value="ECO:0007669"/>
    <property type="project" value="UniProtKB-KW"/>
</dbReference>
<keyword evidence="11 14" id="KW-0472">Membrane</keyword>
<gene>
    <name evidence="16" type="ORF">Tsubulata_030780</name>
</gene>
<name>A0A9Q0FJE0_9ROSI</name>
<accession>A0A9Q0FJE0</accession>
<comment type="caution">
    <text evidence="16">The sequence shown here is derived from an EMBL/GenBank/DDBJ whole genome shotgun (WGS) entry which is preliminary data.</text>
</comment>
<feature type="domain" description="Leucine-rich repeat-containing N-terminal plant-type" evidence="15">
    <location>
        <begin position="48"/>
        <end position="82"/>
    </location>
</feature>
<dbReference type="InterPro" id="IPR013210">
    <property type="entry name" value="LRR_N_plant-typ"/>
</dbReference>
<evidence type="ECO:0000313" key="16">
    <source>
        <dbReference type="EMBL" id="KAJ4832579.1"/>
    </source>
</evidence>
<reference evidence="16" key="2">
    <citation type="journal article" date="2023" name="Plants (Basel)">
        <title>Annotation of the Turnera subulata (Passifloraceae) Draft Genome Reveals the S-Locus Evolved after the Divergence of Turneroideae from Passifloroideae in a Stepwise Manner.</title>
        <authorList>
            <person name="Henning P.M."/>
            <person name="Roalson E.H."/>
            <person name="Mir W."/>
            <person name="McCubbin A.G."/>
            <person name="Shore J.S."/>
        </authorList>
    </citation>
    <scope>NUCLEOTIDE SEQUENCE</scope>
    <source>
        <strain evidence="16">F60SS</strain>
    </source>
</reference>
<feature type="domain" description="Leucine-rich repeat-containing N-terminal plant-type" evidence="15">
    <location>
        <begin position="1201"/>
        <end position="1235"/>
    </location>
</feature>
<dbReference type="PANTHER" id="PTHR48056:SF81">
    <property type="entry name" value="RECEPTOR PROTEIN-TYROSINE KINASE CEPR1"/>
    <property type="match status" value="1"/>
</dbReference>
<sequence>MKKAMSIDIRNKPLVSNPETAAMARLILTHFCMLSFFLSFNYACNHLDQESLLSFSLSISSSPPLNWSSSISCCHWEGIICNSKGSVINISLPSRGLTGSFAPYIWNLTQLHHLNLSYNHLSGPVDTGFIPFLIPLQTLDLSYNLLSGQLPSFHQFVDIETVDLSSNNGQLPDGLEECLQLMVFRAGFNNLSGLIPEDLYKAVSLQEISIPVNHLSGNISNGIGNLTNLKSLELYRNEFTGLIPQDIGKLSNLGNLLLHMNNMTGSLPSPLSNCTNLVTLNLGFNYFEGELSNFNFSRLLKLQQLDLGSNNFTGTIPLGLYSCHSLTAVRLAANQLEGQILPEILALRLLSYFSVSRNKLTNINGAIRILMGCKYLTTLLLSNNFMNEAIPEDDNTTQSNRFDNLQTLGLSGCQLSGPVPAWLANMKNLQTMDLSQNRFTGPIPAWLWSLPSLYYIDFSNNLLSGKIPKSIGGVPALSSTLTFYEVIKRSHLEFPLFVDLWNEIPHLEYNQLYSIPPGICIGGNSLSGEIPAEIGNLKSLHILNLRDNNLGGKIPDELSNLTNLERNKPLVSNPETAAMARLILTHFCMLSFFLSLNYACNHLDQESLMSFSLNISSSPPLNWSSSISCCHWEGIICDSNGNVINLSLPSRGLTGRFAPYVWNLTQLHHLNLSYDHLSGPVDTGFIPFLIPLKTIDLSYNLLSGQLPSFHQFVDIETVDLSSNNGQLPDGLEECSQLMVFRAGFNYLTGLIPEDMYKAVSLQEISIPVNDLSGKISNGIGNLTNLKILELYRNEFTGLIPQDIGKLSNLENLILHMNSMTGSIPPSLSNCTNLVTLNLGFNYFEGELSNFNFSRLLKLQQLDLGRNNFTGTIPLGLYSCHSLTSVRLAGNQLEGQILPEILALRLLSYFSVSKNKLTNIKGAIKILMGCKYLTTLLLSSNFMNEAIPEDDNTTQSNRFDNLQTLSIAGCQLSGPIPAWLANLKNLQVMDLSDNRLNGPIPAWLWSLPSLFYIDLSNNLLGGNIPKDIGGLPALSSAQTFYEVMKRSHLELPLFTTLLNQQYLQLSSLPPAIYLGGNSLSGEMPAEIGHLKYLHILNLSDNNLGGKIPDELSNLTNLESLDLSGNHLSGEIPSSLRVLHFLSWFSVADNNLQGAIPSGGGSAFTNKPLVSNPETAAMARLFLSLFCMLSCFLSLNYACNQLDQESLLSFSLNISSSPPLNWSSSISCCHWDGIICDAKGNVINLSLPSRGLTGGFAPYIWNLTQLHYLNLSYNHLSGPADTGFIPFLIPLKTIDLSYNLLSGKLPSFHPFIYLETVDLSSNKFDGVIPTSFFQSSKHLTSFNVSHNTFTGPIPSSLCSNSSSLIKILDFSVNDFSGQLPDGLEECSQLMVFRAGLNNLTGLIPEDMYNAVSLQEISLPVNHLSGSINNGIGNLTNLKILELYGNEFTGLIPQDIGKLSNLEYLLLHINNLTGSLPSSLSNCTNLVTLNLRVNIFEGELSNFNFSRLLKLQKLDLGNNNFTGTIPLGLHSCHSLTAVRLDSNQLQGQILSEILALPLLSYFSVSRNNLTNIKGAIKIFMGCKYLTALILSGNFMNEAIPEDENTKKSNRFDNLQTLGIGGCQLSGSIPAWLANLKNLQVMDLSQNRLTGPIPAWLWSLPSLYYIDLSNNLLDGKIPKSIGGLPALSSTLTFYEVIKRSHLEIPVFIDPWNATPYVLQYNHLYSLPPAMYLGGNSLSGEIPAEIGHLENLHILDLDNNNFSGKIPDELSNLTNLERNKPLVSNPEIAAMARLIMTLFCMFSCFLSLNYACNQLDQESLLSFSLSISSSPPLNWSASISCCHWEGIICDAKGNVINVSLPSRGLTGGFAPYIWNLTQLQHLNLSYNHLSGPVDKGFIPFLIPLKTLDLSYNLLSGQFPSFNPFIYIETVDLSSNEFDGQIPTSFFQLAKHLTSFNVSNNSFTGPIPSSVCTNSSPFIKILDFSSNNFSGQLPDGLEECLQLMVFRAGLNNLSGLIPEDLYKAVSLREISLPGNHLSGSISNGIGNLTNLKILELYSNVFTGFIPQDIGKLSNLEHLLLHINNLTGSLPSTLSNCTNLVTLNIRVNYFQGELSNFNFSRLLKLQKLDLGNNYFAGTIPLGLYSCHSLTSVRLASNQLEGQILSEILALRLLSYFSVSRNKLTNIKGAIKILMGCKYLKTLILSSNFMDEAIPEDDNTTSNRFDNLQTLSLGGCRLSGPIPAWLANLKNLQAMDLSFNRFTGPIPAWLWSLPLLFYIDLSNNLLGGKIPKIVGGLPALSSAQTFYEEIALVEKSQLR</sequence>
<evidence type="ECO:0000256" key="13">
    <source>
        <dbReference type="ARBA" id="ARBA00023180"/>
    </source>
</evidence>
<proteinExistence type="inferred from homology"/>
<keyword evidence="17" id="KW-1185">Reference proteome</keyword>
<dbReference type="EMBL" id="JAKUCV010005120">
    <property type="protein sequence ID" value="KAJ4832579.1"/>
    <property type="molecule type" value="Genomic_DNA"/>
</dbReference>
<evidence type="ECO:0000256" key="7">
    <source>
        <dbReference type="ARBA" id="ARBA00022737"/>
    </source>
</evidence>
<dbReference type="Gene3D" id="3.80.10.10">
    <property type="entry name" value="Ribonuclease Inhibitor"/>
    <property type="match status" value="13"/>
</dbReference>
<dbReference type="InterPro" id="IPR001611">
    <property type="entry name" value="Leu-rich_rpt"/>
</dbReference>
<dbReference type="InterPro" id="IPR032675">
    <property type="entry name" value="LRR_dom_sf"/>
</dbReference>
<dbReference type="SUPFAM" id="SSF52058">
    <property type="entry name" value="L domain-like"/>
    <property type="match status" value="7"/>
</dbReference>
<dbReference type="Pfam" id="PF00560">
    <property type="entry name" value="LRR_1"/>
    <property type="match status" value="14"/>
</dbReference>
<dbReference type="Proteomes" id="UP001141552">
    <property type="component" value="Unassembled WGS sequence"/>
</dbReference>
<dbReference type="SUPFAM" id="SSF52047">
    <property type="entry name" value="RNI-like"/>
    <property type="match status" value="1"/>
</dbReference>
<keyword evidence="9" id="KW-0067">ATP-binding</keyword>